<dbReference type="RefSeq" id="WP_244357714.1">
    <property type="nucleotide sequence ID" value="NZ_JAJNNZ010000008.1"/>
</dbReference>
<protein>
    <recommendedName>
        <fullName evidence="2">Bleomycin resistance protein</fullName>
    </recommendedName>
</protein>
<dbReference type="GO" id="GO:0046677">
    <property type="term" value="P:response to antibiotic"/>
    <property type="evidence" value="ECO:0007669"/>
    <property type="project" value="UniProtKB-KW"/>
</dbReference>
<dbReference type="Proteomes" id="UP001139488">
    <property type="component" value="Unassembled WGS sequence"/>
</dbReference>
<evidence type="ECO:0000256" key="1">
    <source>
        <dbReference type="ARBA" id="ARBA00011051"/>
    </source>
</evidence>
<evidence type="ECO:0000256" key="3">
    <source>
        <dbReference type="ARBA" id="ARBA00023251"/>
    </source>
</evidence>
<name>A0A9X1WAJ3_9VIBR</name>
<gene>
    <name evidence="5" type="ORF">LNL84_11230</name>
</gene>
<organism evidence="5 6">
    <name type="scientific">Vibrio gelatinilyticus</name>
    <dbReference type="NCBI Taxonomy" id="2893468"/>
    <lineage>
        <taxon>Bacteria</taxon>
        <taxon>Pseudomonadati</taxon>
        <taxon>Pseudomonadota</taxon>
        <taxon>Gammaproteobacteria</taxon>
        <taxon>Vibrionales</taxon>
        <taxon>Vibrionaceae</taxon>
        <taxon>Vibrio</taxon>
    </lineage>
</organism>
<dbReference type="SUPFAM" id="SSF54593">
    <property type="entry name" value="Glyoxalase/Bleomycin resistance protein/Dihydroxybiphenyl dioxygenase"/>
    <property type="match status" value="1"/>
</dbReference>
<evidence type="ECO:0000313" key="6">
    <source>
        <dbReference type="Proteomes" id="UP001139488"/>
    </source>
</evidence>
<reference evidence="5" key="1">
    <citation type="submission" date="2021-11" db="EMBL/GenBank/DDBJ databases">
        <title>Vibrio ZSDE26 sp. nov. and Vibrio ZSDZ34 sp. nov., isolated from coastal seawater in Qingdao.</title>
        <authorList>
            <person name="Zhang P."/>
        </authorList>
    </citation>
    <scope>NUCLEOTIDE SEQUENCE</scope>
    <source>
        <strain evidence="5">ZSDZ34</strain>
    </source>
</reference>
<feature type="domain" description="VOC" evidence="4">
    <location>
        <begin position="2"/>
        <end position="133"/>
    </location>
</feature>
<dbReference type="PROSITE" id="PS51819">
    <property type="entry name" value="VOC"/>
    <property type="match status" value="1"/>
</dbReference>
<accession>A0A9X1WAJ3</accession>
<evidence type="ECO:0000259" key="4">
    <source>
        <dbReference type="PROSITE" id="PS51819"/>
    </source>
</evidence>
<evidence type="ECO:0000256" key="2">
    <source>
        <dbReference type="ARBA" id="ARBA00021572"/>
    </source>
</evidence>
<keyword evidence="3" id="KW-0046">Antibiotic resistance</keyword>
<evidence type="ECO:0000313" key="5">
    <source>
        <dbReference type="EMBL" id="MCJ2377402.1"/>
    </source>
</evidence>
<proteinExistence type="inferred from homology"/>
<dbReference type="AlphaFoldDB" id="A0A9X1WAJ3"/>
<comment type="caution">
    <text evidence="5">The sequence shown here is derived from an EMBL/GenBank/DDBJ whole genome shotgun (WGS) entry which is preliminary data.</text>
</comment>
<dbReference type="InterPro" id="IPR029068">
    <property type="entry name" value="Glyas_Bleomycin-R_OHBP_Dase"/>
</dbReference>
<comment type="similarity">
    <text evidence="1">Belongs to the bleomycin resistance protein family.</text>
</comment>
<keyword evidence="6" id="KW-1185">Reference proteome</keyword>
<dbReference type="InterPro" id="IPR037523">
    <property type="entry name" value="VOC_core"/>
</dbReference>
<dbReference type="Gene3D" id="3.10.180.10">
    <property type="entry name" value="2,3-Dihydroxybiphenyl 1,2-Dioxygenase, domain 1"/>
    <property type="match status" value="1"/>
</dbReference>
<dbReference type="CDD" id="cd08349">
    <property type="entry name" value="BLMA_like"/>
    <property type="match status" value="1"/>
</dbReference>
<sequence>MAVKIVPELYVQSIDDNLAFFVDILGFSIKYQREEEQFVYLTREGLDLMLEGVHGSSRKWLSGKLEPPFGRGINFQWDVTGIETLYSKVQSACSDMIFLPKETKSYRVNEQHVTQVQFIVRSPDGYLFRFCEDMR</sequence>
<dbReference type="EMBL" id="JAJNNZ010000008">
    <property type="protein sequence ID" value="MCJ2377402.1"/>
    <property type="molecule type" value="Genomic_DNA"/>
</dbReference>
<dbReference type="InterPro" id="IPR000335">
    <property type="entry name" value="Bleomycin-R"/>
</dbReference>